<dbReference type="Gene3D" id="3.40.50.200">
    <property type="entry name" value="Peptidase S8/S53 domain"/>
    <property type="match status" value="1"/>
</dbReference>
<evidence type="ECO:0000313" key="12">
    <source>
        <dbReference type="Proteomes" id="UP001147760"/>
    </source>
</evidence>
<sequence>MKVGIADEAGCVLASLDYIKDGIEKLRNCSNGQCNTELGKAFTGLVELIGLYSTILGVILGLQRQKLSREKSYWESQKREATFKGQLGPQCGRFRDAVREISSEVRSLAIYSDLDHDTAPWNQKFLGGEGDAYTSWRRHPWPFYEPGDQKRNEGRKEFFLLAARKGHTERCLNTISSLLKRTLKECREELEKHSEGAERNSREIVRRTKRDGKSLQQKFNILGDKKGLSCGFYKDYLPLLSVGDISPSSSVDVIEVTNNDDAFILFYNFPSASSNNEAGTSEEKRLPMLYASHSVTQVPPCTTYGRVDEYLTHQCHQCHQCHQSSPHPEFWLKENAWSLTLTAYANSGDAYVASVSSLRDSLLSSGAALPTQKKLLLAENTALSILYLWGTHWLKHQWTSDDVYLICVEDKHGSGSWDVKPMPLFKRSTDSQDADLSTVSSGIARPTIVQLGKYLIELSCGAPWSLLENLTGYSGRSVQADTLTLAYNGKIAPGDQPFAEEGSSYCEAVSNCFRFGRDDLSTCNEDELRSFVYTNIVRPLKFARQDFRRRDRFPYRQETFDISSPPTPPRLFDIYPMELSKELLADNWWNDYRTMQSIFSAKRSNNPNLRPKVAILDTGVDVTAADLRRPWERRQIIYKNFTTGHGAPEDDDDGHGTAITSLLLKAAPGADVYVGKVAFNGKCDASSLCTAIRWAASEKGVHIISLSLGFHHYDKALEPIRNAIMEAYAKDVIIFAAAHNEGNNEPVAFPASMDEVICVGSTDGRGNRSSFSPEGCQPWKMVRTLGEGLVCFQPRSEANTLIRKSGTSFATPIAAGIAAFVLQNMWPETNQDYFLFKQLRTKAGMSGSIKALIKFFVETG</sequence>
<feature type="active site" description="Charge relay system" evidence="7">
    <location>
        <position position="655"/>
    </location>
</feature>
<comment type="similarity">
    <text evidence="1 7">Belongs to the peptidase S8 family.</text>
</comment>
<feature type="domain" description="DUF7580" evidence="10">
    <location>
        <begin position="315"/>
        <end position="542"/>
    </location>
</feature>
<dbReference type="InterPro" id="IPR056002">
    <property type="entry name" value="DUF7580"/>
</dbReference>
<dbReference type="PANTHER" id="PTHR43399:SF4">
    <property type="entry name" value="CELL WALL-ASSOCIATED PROTEASE"/>
    <property type="match status" value="1"/>
</dbReference>
<dbReference type="InterPro" id="IPR036852">
    <property type="entry name" value="Peptidase_S8/S53_dom_sf"/>
</dbReference>
<evidence type="ECO:0000259" key="9">
    <source>
        <dbReference type="Pfam" id="PF00082"/>
    </source>
</evidence>
<accession>A0A9X0BIG0</accession>
<dbReference type="GO" id="GO:0006508">
    <property type="term" value="P:proteolysis"/>
    <property type="evidence" value="ECO:0007669"/>
    <property type="project" value="UniProtKB-KW"/>
</dbReference>
<feature type="active site" description="Charge relay system" evidence="7">
    <location>
        <position position="808"/>
    </location>
</feature>
<feature type="active site" description="Charge relay system" evidence="7">
    <location>
        <position position="617"/>
    </location>
</feature>
<evidence type="ECO:0000256" key="1">
    <source>
        <dbReference type="ARBA" id="ARBA00011073"/>
    </source>
</evidence>
<reference evidence="11" key="1">
    <citation type="submission" date="2022-12" db="EMBL/GenBank/DDBJ databases">
        <authorList>
            <person name="Petersen C."/>
        </authorList>
    </citation>
    <scope>NUCLEOTIDE SEQUENCE</scope>
    <source>
        <strain evidence="11">IBT 17660</strain>
    </source>
</reference>
<comment type="caution">
    <text evidence="11">The sequence shown here is derived from an EMBL/GenBank/DDBJ whole genome shotgun (WGS) entry which is preliminary data.</text>
</comment>
<dbReference type="Pfam" id="PF00082">
    <property type="entry name" value="Peptidase_S8"/>
    <property type="match status" value="1"/>
</dbReference>
<dbReference type="InterPro" id="IPR051048">
    <property type="entry name" value="Peptidase_S8/S53_subtilisin"/>
</dbReference>
<protein>
    <submittedName>
        <fullName evidence="11">Subtilisin-like protein</fullName>
    </submittedName>
</protein>
<dbReference type="OrthoDB" id="206201at2759"/>
<evidence type="ECO:0000256" key="6">
    <source>
        <dbReference type="ARBA" id="ARBA00023145"/>
    </source>
</evidence>
<keyword evidence="5 7" id="KW-0720">Serine protease</keyword>
<dbReference type="InterPro" id="IPR015500">
    <property type="entry name" value="Peptidase_S8_subtilisin-rel"/>
</dbReference>
<organism evidence="11 12">
    <name type="scientific">Penicillium desertorum</name>
    <dbReference type="NCBI Taxonomy" id="1303715"/>
    <lineage>
        <taxon>Eukaryota</taxon>
        <taxon>Fungi</taxon>
        <taxon>Dikarya</taxon>
        <taxon>Ascomycota</taxon>
        <taxon>Pezizomycotina</taxon>
        <taxon>Eurotiomycetes</taxon>
        <taxon>Eurotiomycetidae</taxon>
        <taxon>Eurotiales</taxon>
        <taxon>Aspergillaceae</taxon>
        <taxon>Penicillium</taxon>
    </lineage>
</organism>
<dbReference type="Pfam" id="PF24476">
    <property type="entry name" value="DUF7580"/>
    <property type="match status" value="1"/>
</dbReference>
<dbReference type="PRINTS" id="PR00723">
    <property type="entry name" value="SUBTILISIN"/>
</dbReference>
<evidence type="ECO:0000256" key="3">
    <source>
        <dbReference type="ARBA" id="ARBA00022729"/>
    </source>
</evidence>
<dbReference type="PROSITE" id="PS00138">
    <property type="entry name" value="SUBTILASE_SER"/>
    <property type="match status" value="1"/>
</dbReference>
<dbReference type="EMBL" id="JAPWDO010000006">
    <property type="protein sequence ID" value="KAJ5466014.1"/>
    <property type="molecule type" value="Genomic_DNA"/>
</dbReference>
<keyword evidence="12" id="KW-1185">Reference proteome</keyword>
<dbReference type="Proteomes" id="UP001147760">
    <property type="component" value="Unassembled WGS sequence"/>
</dbReference>
<evidence type="ECO:0000256" key="7">
    <source>
        <dbReference type="PROSITE-ProRule" id="PRU01240"/>
    </source>
</evidence>
<keyword evidence="3" id="KW-0732">Signal</keyword>
<proteinExistence type="inferred from homology"/>
<dbReference type="SUPFAM" id="SSF52743">
    <property type="entry name" value="Subtilisin-like"/>
    <property type="match status" value="1"/>
</dbReference>
<feature type="domain" description="Peptidase S8/S53" evidence="9">
    <location>
        <begin position="612"/>
        <end position="833"/>
    </location>
</feature>
<keyword evidence="4 7" id="KW-0378">Hydrolase</keyword>
<dbReference type="GO" id="GO:0004252">
    <property type="term" value="F:serine-type endopeptidase activity"/>
    <property type="evidence" value="ECO:0007669"/>
    <property type="project" value="UniProtKB-UniRule"/>
</dbReference>
<dbReference type="InterPro" id="IPR023828">
    <property type="entry name" value="Peptidase_S8_Ser-AS"/>
</dbReference>
<keyword evidence="6" id="KW-0865">Zymogen</keyword>
<dbReference type="AlphaFoldDB" id="A0A9X0BIG0"/>
<feature type="coiled-coil region" evidence="8">
    <location>
        <begin position="180"/>
        <end position="207"/>
    </location>
</feature>
<keyword evidence="2 7" id="KW-0645">Protease</keyword>
<evidence type="ECO:0000259" key="10">
    <source>
        <dbReference type="Pfam" id="PF24476"/>
    </source>
</evidence>
<dbReference type="PROSITE" id="PS51892">
    <property type="entry name" value="SUBTILASE"/>
    <property type="match status" value="1"/>
</dbReference>
<reference evidence="11" key="2">
    <citation type="journal article" date="2023" name="IMA Fungus">
        <title>Comparative genomic study of the Penicillium genus elucidates a diverse pangenome and 15 lateral gene transfer events.</title>
        <authorList>
            <person name="Petersen C."/>
            <person name="Sorensen T."/>
            <person name="Nielsen M.R."/>
            <person name="Sondergaard T.E."/>
            <person name="Sorensen J.L."/>
            <person name="Fitzpatrick D.A."/>
            <person name="Frisvad J.C."/>
            <person name="Nielsen K.L."/>
        </authorList>
    </citation>
    <scope>NUCLEOTIDE SEQUENCE</scope>
    <source>
        <strain evidence="11">IBT 17660</strain>
    </source>
</reference>
<evidence type="ECO:0000256" key="2">
    <source>
        <dbReference type="ARBA" id="ARBA00022670"/>
    </source>
</evidence>
<evidence type="ECO:0000256" key="4">
    <source>
        <dbReference type="ARBA" id="ARBA00022801"/>
    </source>
</evidence>
<dbReference type="InterPro" id="IPR000209">
    <property type="entry name" value="Peptidase_S8/S53_dom"/>
</dbReference>
<keyword evidence="8" id="KW-0175">Coiled coil</keyword>
<gene>
    <name evidence="11" type="ORF">N7530_009801</name>
</gene>
<dbReference type="PANTHER" id="PTHR43399">
    <property type="entry name" value="SUBTILISIN-RELATED"/>
    <property type="match status" value="1"/>
</dbReference>
<evidence type="ECO:0000256" key="5">
    <source>
        <dbReference type="ARBA" id="ARBA00022825"/>
    </source>
</evidence>
<evidence type="ECO:0000256" key="8">
    <source>
        <dbReference type="SAM" id="Coils"/>
    </source>
</evidence>
<evidence type="ECO:0000313" key="11">
    <source>
        <dbReference type="EMBL" id="KAJ5466014.1"/>
    </source>
</evidence>
<name>A0A9X0BIG0_9EURO</name>